<feature type="domain" description="FtsK" evidence="5">
    <location>
        <begin position="192"/>
        <end position="390"/>
    </location>
</feature>
<dbReference type="PANTHER" id="PTHR22683">
    <property type="entry name" value="SPORULATION PROTEIN RELATED"/>
    <property type="match status" value="1"/>
</dbReference>
<dbReference type="CDD" id="cd01127">
    <property type="entry name" value="TrwB_TraG_TraD_VirD4"/>
    <property type="match status" value="1"/>
</dbReference>
<comment type="similarity">
    <text evidence="1">Belongs to the FtsK/SpoIIIE/SftA family.</text>
</comment>
<dbReference type="InterPro" id="IPR036390">
    <property type="entry name" value="WH_DNA-bd_sf"/>
</dbReference>
<sequence>LAQVKIKEPTPIIHSDKIIPKSDDKNIKEKNVNINTKINDLEYKKPTFLDKLKSPYNLPSFDLLTDPAKIDHPTIKKELKKQAEVLEETLKNFGIIARVGEINCGPTITSFEVHPSIGVKVQKIKSLEKDIALNLQAKSIRIIAPIPGKAAVGIEVPSLYPQEVSLKEMIINYQNESTHKSIPILLGKTVTGECVNADLTKMPHLLIAGATGSGKSVCINTLVMSILMNSSPEDVKLLMVDPKKVELTQYSNLPHMLAPVITEAHGAYAALQWLVKEMNSRYDILKHLGLRNVTAFNMRKMTKKEKELDIEVPQKMPLIVAIFDEFADLMMVSSADLETPIARIAQMARAVGIHLILATQRPSREVITGIIKANFPSRIAFKVSSRINSQIILDEVGAESLLGNGDLLFSPPGSSQLLRAQGAFIRDEDINKVIDFICAKYPPNYLIPSFDAMARQEELKSTNAKDQLYDQALNIVMSTRNASTTFLQRKLKIGYARAASIMDELEANRIIGPQIGSKPRKILLMEDQ</sequence>
<dbReference type="Gene3D" id="3.30.980.40">
    <property type="match status" value="1"/>
</dbReference>
<accession>A0A0F9JC37</accession>
<keyword evidence="4" id="KW-0238">DNA-binding</keyword>
<comment type="caution">
    <text evidence="6">The sequence shown here is derived from an EMBL/GenBank/DDBJ whole genome shotgun (WGS) entry which is preliminary data.</text>
</comment>
<dbReference type="Pfam" id="PF17854">
    <property type="entry name" value="FtsK_alpha"/>
    <property type="match status" value="1"/>
</dbReference>
<evidence type="ECO:0000256" key="4">
    <source>
        <dbReference type="ARBA" id="ARBA00023125"/>
    </source>
</evidence>
<feature type="non-terminal residue" evidence="6">
    <location>
        <position position="1"/>
    </location>
</feature>
<dbReference type="Pfam" id="PF09397">
    <property type="entry name" value="FtsK_gamma"/>
    <property type="match status" value="1"/>
</dbReference>
<organism evidence="6">
    <name type="scientific">marine sediment metagenome</name>
    <dbReference type="NCBI Taxonomy" id="412755"/>
    <lineage>
        <taxon>unclassified sequences</taxon>
        <taxon>metagenomes</taxon>
        <taxon>ecological metagenomes</taxon>
    </lineage>
</organism>
<dbReference type="SUPFAM" id="SSF46785">
    <property type="entry name" value="Winged helix' DNA-binding domain"/>
    <property type="match status" value="1"/>
</dbReference>
<proteinExistence type="inferred from homology"/>
<dbReference type="GO" id="GO:0005524">
    <property type="term" value="F:ATP binding"/>
    <property type="evidence" value="ECO:0007669"/>
    <property type="project" value="UniProtKB-KW"/>
</dbReference>
<evidence type="ECO:0000256" key="2">
    <source>
        <dbReference type="ARBA" id="ARBA00022741"/>
    </source>
</evidence>
<dbReference type="SUPFAM" id="SSF52540">
    <property type="entry name" value="P-loop containing nucleoside triphosphate hydrolases"/>
    <property type="match status" value="1"/>
</dbReference>
<keyword evidence="2" id="KW-0547">Nucleotide-binding</keyword>
<dbReference type="PROSITE" id="PS50901">
    <property type="entry name" value="FTSK"/>
    <property type="match status" value="1"/>
</dbReference>
<dbReference type="InterPro" id="IPR041027">
    <property type="entry name" value="FtsK_alpha"/>
</dbReference>
<protein>
    <recommendedName>
        <fullName evidence="5">FtsK domain-containing protein</fullName>
    </recommendedName>
</protein>
<dbReference type="AlphaFoldDB" id="A0A0F9JC37"/>
<dbReference type="InterPro" id="IPR002543">
    <property type="entry name" value="FtsK_dom"/>
</dbReference>
<reference evidence="6" key="1">
    <citation type="journal article" date="2015" name="Nature">
        <title>Complex archaea that bridge the gap between prokaryotes and eukaryotes.</title>
        <authorList>
            <person name="Spang A."/>
            <person name="Saw J.H."/>
            <person name="Jorgensen S.L."/>
            <person name="Zaremba-Niedzwiedzka K."/>
            <person name="Martijn J."/>
            <person name="Lind A.E."/>
            <person name="van Eijk R."/>
            <person name="Schleper C."/>
            <person name="Guy L."/>
            <person name="Ettema T.J."/>
        </authorList>
    </citation>
    <scope>NUCLEOTIDE SEQUENCE</scope>
</reference>
<evidence type="ECO:0000256" key="1">
    <source>
        <dbReference type="ARBA" id="ARBA00006474"/>
    </source>
</evidence>
<evidence type="ECO:0000313" key="6">
    <source>
        <dbReference type="EMBL" id="KKM03396.1"/>
    </source>
</evidence>
<dbReference type="EMBL" id="LAZR01016690">
    <property type="protein sequence ID" value="KKM03396.1"/>
    <property type="molecule type" value="Genomic_DNA"/>
</dbReference>
<dbReference type="InterPro" id="IPR018541">
    <property type="entry name" value="Ftsk_gamma"/>
</dbReference>
<dbReference type="SMART" id="SM00843">
    <property type="entry name" value="Ftsk_gamma"/>
    <property type="match status" value="1"/>
</dbReference>
<evidence type="ECO:0000259" key="5">
    <source>
        <dbReference type="PROSITE" id="PS50901"/>
    </source>
</evidence>
<keyword evidence="3" id="KW-0067">ATP-binding</keyword>
<dbReference type="InterPro" id="IPR050206">
    <property type="entry name" value="FtsK/SpoIIIE/SftA"/>
</dbReference>
<name>A0A0F9JC37_9ZZZZ</name>
<dbReference type="InterPro" id="IPR036388">
    <property type="entry name" value="WH-like_DNA-bd_sf"/>
</dbReference>
<dbReference type="GO" id="GO:0003677">
    <property type="term" value="F:DNA binding"/>
    <property type="evidence" value="ECO:0007669"/>
    <property type="project" value="UniProtKB-KW"/>
</dbReference>
<dbReference type="PANTHER" id="PTHR22683:SF41">
    <property type="entry name" value="DNA TRANSLOCASE FTSK"/>
    <property type="match status" value="1"/>
</dbReference>
<evidence type="ECO:0000256" key="3">
    <source>
        <dbReference type="ARBA" id="ARBA00022840"/>
    </source>
</evidence>
<dbReference type="Pfam" id="PF01580">
    <property type="entry name" value="FtsK_SpoIIIE"/>
    <property type="match status" value="1"/>
</dbReference>
<dbReference type="Gene3D" id="3.40.50.300">
    <property type="entry name" value="P-loop containing nucleotide triphosphate hydrolases"/>
    <property type="match status" value="1"/>
</dbReference>
<dbReference type="InterPro" id="IPR027417">
    <property type="entry name" value="P-loop_NTPase"/>
</dbReference>
<dbReference type="Gene3D" id="1.10.10.10">
    <property type="entry name" value="Winged helix-like DNA-binding domain superfamily/Winged helix DNA-binding domain"/>
    <property type="match status" value="1"/>
</dbReference>
<gene>
    <name evidence="6" type="ORF">LCGC14_1774860</name>
</gene>